<evidence type="ECO:0000313" key="5">
    <source>
        <dbReference type="Proteomes" id="UP000197781"/>
    </source>
</evidence>
<evidence type="ECO:0000256" key="1">
    <source>
        <dbReference type="ARBA" id="ARBA00004288"/>
    </source>
</evidence>
<dbReference type="GO" id="GO:0030436">
    <property type="term" value="P:asexual sporulation"/>
    <property type="evidence" value="ECO:0007669"/>
    <property type="project" value="InterPro"/>
</dbReference>
<evidence type="ECO:0000256" key="3">
    <source>
        <dbReference type="ARBA" id="ARBA00022969"/>
    </source>
</evidence>
<evidence type="ECO:0000313" key="4">
    <source>
        <dbReference type="EMBL" id="ASJ55342.1"/>
    </source>
</evidence>
<dbReference type="AlphaFoldDB" id="A0A220MKA8"/>
<dbReference type="EMBL" id="CP018145">
    <property type="protein sequence ID" value="ASJ55342.1"/>
    <property type="molecule type" value="Genomic_DNA"/>
</dbReference>
<dbReference type="Pfam" id="PF08141">
    <property type="entry name" value="SspH"/>
    <property type="match status" value="1"/>
</dbReference>
<name>A0A220MKA8_9BACL</name>
<dbReference type="GO" id="GO:0030435">
    <property type="term" value="P:sporulation resulting in formation of a cellular spore"/>
    <property type="evidence" value="ECO:0007669"/>
    <property type="project" value="UniProtKB-KW"/>
</dbReference>
<protein>
    <submittedName>
        <fullName evidence="4">Small, acid-soluble spore protein, H family</fullName>
    </submittedName>
</protein>
<dbReference type="HAMAP" id="MF_00667">
    <property type="entry name" value="SspH"/>
    <property type="match status" value="1"/>
</dbReference>
<keyword evidence="3" id="KW-0749">Sporulation</keyword>
<dbReference type="NCBIfam" id="TIGR02861">
    <property type="entry name" value="SASP_H"/>
    <property type="match status" value="1"/>
</dbReference>
<comment type="subcellular location">
    <subcellularLocation>
        <location evidence="1">Spore core</location>
    </subcellularLocation>
</comment>
<dbReference type="KEGG" id="bfm:BP422_18385"/>
<organism evidence="4 5">
    <name type="scientific">Brevibacillus formosus</name>
    <dbReference type="NCBI Taxonomy" id="54913"/>
    <lineage>
        <taxon>Bacteria</taxon>
        <taxon>Bacillati</taxon>
        <taxon>Bacillota</taxon>
        <taxon>Bacilli</taxon>
        <taxon>Bacillales</taxon>
        <taxon>Paenibacillaceae</taxon>
        <taxon>Brevibacillus</taxon>
    </lineage>
</organism>
<evidence type="ECO:0000256" key="2">
    <source>
        <dbReference type="ARBA" id="ARBA00006573"/>
    </source>
</evidence>
<dbReference type="Proteomes" id="UP000197781">
    <property type="component" value="Chromosome"/>
</dbReference>
<comment type="similarity">
    <text evidence="2">Belongs to the SspH family.</text>
</comment>
<dbReference type="InterPro" id="IPR012610">
    <property type="entry name" value="SASP_SspH"/>
</dbReference>
<proteinExistence type="inferred from homology"/>
<reference evidence="4 5" key="1">
    <citation type="submission" date="2016-11" db="EMBL/GenBank/DDBJ databases">
        <authorList>
            <person name="Jaros S."/>
            <person name="Januszkiewicz K."/>
            <person name="Wedrychowicz H."/>
        </authorList>
    </citation>
    <scope>NUCLEOTIDE SEQUENCE [LARGE SCALE GENOMIC DNA]</scope>
    <source>
        <strain evidence="4 5">NF2</strain>
    </source>
</reference>
<accession>A0A220MKA8</accession>
<dbReference type="GO" id="GO:0042601">
    <property type="term" value="C:endospore-forming forespore"/>
    <property type="evidence" value="ECO:0007669"/>
    <property type="project" value="InterPro"/>
</dbReference>
<dbReference type="RefSeq" id="WP_088909018.1">
    <property type="nucleotide sequence ID" value="NZ_CP018145.1"/>
</dbReference>
<sequence>MNKQRAKEIAASPVMANVTCDGIPVYIQHIDDDNDMARIYPLNKPDQEMSVPVASLREHGEY</sequence>
<gene>
    <name evidence="4" type="ORF">BP422_18385</name>
</gene>